<reference evidence="8 9" key="1">
    <citation type="journal article" date="2013" name="Antonie Van Leeuwenhoek">
        <title>Dongia rigui sp. nov., isolated from freshwater of a large wetland in Korea.</title>
        <authorList>
            <person name="Baik K.S."/>
            <person name="Hwang Y.M."/>
            <person name="Choi J.S."/>
            <person name="Kwon J."/>
            <person name="Seong C.N."/>
        </authorList>
    </citation>
    <scope>NUCLEOTIDE SEQUENCE [LARGE SCALE GENOMIC DNA]</scope>
    <source>
        <strain evidence="8 9">04SU4-P</strain>
    </source>
</reference>
<dbReference type="PANTHER" id="PTHR12677">
    <property type="entry name" value="GOLGI APPARATUS MEMBRANE PROTEIN TVP38-RELATED"/>
    <property type="match status" value="1"/>
</dbReference>
<dbReference type="InterPro" id="IPR015414">
    <property type="entry name" value="TMEM64"/>
</dbReference>
<evidence type="ECO:0000256" key="3">
    <source>
        <dbReference type="ARBA" id="ARBA00022692"/>
    </source>
</evidence>
<evidence type="ECO:0000256" key="1">
    <source>
        <dbReference type="ARBA" id="ARBA00004651"/>
    </source>
</evidence>
<feature type="transmembrane region" description="Helical" evidence="6">
    <location>
        <begin position="161"/>
        <end position="184"/>
    </location>
</feature>
<feature type="transmembrane region" description="Helical" evidence="6">
    <location>
        <begin position="83"/>
        <end position="109"/>
    </location>
</feature>
<keyword evidence="5 6" id="KW-0472">Membrane</keyword>
<comment type="subcellular location">
    <subcellularLocation>
        <location evidence="1 6">Cell membrane</location>
        <topology evidence="1 6">Multi-pass membrane protein</topology>
    </subcellularLocation>
</comment>
<keyword evidence="9" id="KW-1185">Reference proteome</keyword>
<feature type="transmembrane region" description="Helical" evidence="6">
    <location>
        <begin position="51"/>
        <end position="71"/>
    </location>
</feature>
<evidence type="ECO:0000256" key="6">
    <source>
        <dbReference type="RuleBase" id="RU366058"/>
    </source>
</evidence>
<sequence length="236" mass="24969">MPRTISWRRLWPLLILAAGAVLFLALGGTDWLSLETLRARHAGLAAFVDAHYVQAALLYVLIYLVTVALSVPGGTVLTLVGGFLFGVFAATCYILVAATAGAVIVFLIARSSLGEPLRRRAGPWFSKLAAGFARDMWSYMLILRLVPLFPFFVVNLVPAFLGVSLTCFAVTTFIGILPAVLVYTSLGSGLGTALASGGDLAVAVSPQIILGLLGLALLAALPVLYRRRNGRGASHD</sequence>
<dbReference type="EMBL" id="JAXCLX010000001">
    <property type="protein sequence ID" value="MDY0870737.1"/>
    <property type="molecule type" value="Genomic_DNA"/>
</dbReference>
<feature type="transmembrane region" description="Helical" evidence="6">
    <location>
        <begin position="204"/>
        <end position="225"/>
    </location>
</feature>
<protein>
    <recommendedName>
        <fullName evidence="6">TVP38/TMEM64 family membrane protein</fullName>
    </recommendedName>
</protein>
<keyword evidence="2 6" id="KW-1003">Cell membrane</keyword>
<comment type="similarity">
    <text evidence="6">Belongs to the TVP38/TMEM64 family.</text>
</comment>
<organism evidence="8 9">
    <name type="scientific">Dongia rigui</name>
    <dbReference type="NCBI Taxonomy" id="940149"/>
    <lineage>
        <taxon>Bacteria</taxon>
        <taxon>Pseudomonadati</taxon>
        <taxon>Pseudomonadota</taxon>
        <taxon>Alphaproteobacteria</taxon>
        <taxon>Rhodospirillales</taxon>
        <taxon>Dongiaceae</taxon>
        <taxon>Dongia</taxon>
    </lineage>
</organism>
<evidence type="ECO:0000256" key="4">
    <source>
        <dbReference type="ARBA" id="ARBA00022989"/>
    </source>
</evidence>
<evidence type="ECO:0000256" key="5">
    <source>
        <dbReference type="ARBA" id="ARBA00023136"/>
    </source>
</evidence>
<evidence type="ECO:0000259" key="7">
    <source>
        <dbReference type="Pfam" id="PF09335"/>
    </source>
</evidence>
<dbReference type="RefSeq" id="WP_320499065.1">
    <property type="nucleotide sequence ID" value="NZ_JAXCLX010000001.1"/>
</dbReference>
<feature type="domain" description="VTT" evidence="7">
    <location>
        <begin position="72"/>
        <end position="188"/>
    </location>
</feature>
<dbReference type="InterPro" id="IPR032816">
    <property type="entry name" value="VTT_dom"/>
</dbReference>
<keyword evidence="4 6" id="KW-1133">Transmembrane helix</keyword>
<dbReference type="Proteomes" id="UP001271769">
    <property type="component" value="Unassembled WGS sequence"/>
</dbReference>
<dbReference type="Pfam" id="PF09335">
    <property type="entry name" value="VTT_dom"/>
    <property type="match status" value="1"/>
</dbReference>
<evidence type="ECO:0000256" key="2">
    <source>
        <dbReference type="ARBA" id="ARBA00022475"/>
    </source>
</evidence>
<proteinExistence type="inferred from homology"/>
<evidence type="ECO:0000313" key="9">
    <source>
        <dbReference type="Proteomes" id="UP001271769"/>
    </source>
</evidence>
<comment type="caution">
    <text evidence="8">The sequence shown here is derived from an EMBL/GenBank/DDBJ whole genome shotgun (WGS) entry which is preliminary data.</text>
</comment>
<name>A0ABU5DTU9_9PROT</name>
<keyword evidence="3 6" id="KW-0812">Transmembrane</keyword>
<gene>
    <name evidence="8" type="ORF">SMD31_02345</name>
</gene>
<accession>A0ABU5DTU9</accession>
<dbReference type="PANTHER" id="PTHR12677:SF59">
    <property type="entry name" value="GOLGI APPARATUS MEMBRANE PROTEIN TVP38-RELATED"/>
    <property type="match status" value="1"/>
</dbReference>
<evidence type="ECO:0000313" key="8">
    <source>
        <dbReference type="EMBL" id="MDY0870737.1"/>
    </source>
</evidence>
<feature type="transmembrane region" description="Helical" evidence="6">
    <location>
        <begin position="136"/>
        <end position="154"/>
    </location>
</feature>